<protein>
    <submittedName>
        <fullName evidence="6">Uncharacterized protein</fullName>
    </submittedName>
</protein>
<feature type="compositionally biased region" description="Basic and acidic residues" evidence="5">
    <location>
        <begin position="44"/>
        <end position="57"/>
    </location>
</feature>
<evidence type="ECO:0000256" key="2">
    <source>
        <dbReference type="ARBA" id="ARBA00007643"/>
    </source>
</evidence>
<dbReference type="GO" id="GO:0000398">
    <property type="term" value="P:mRNA splicing, via spliceosome"/>
    <property type="evidence" value="ECO:0007669"/>
    <property type="project" value="TreeGrafter"/>
</dbReference>
<evidence type="ECO:0000313" key="6">
    <source>
        <dbReference type="EMBL" id="KAF4676815.1"/>
    </source>
</evidence>
<dbReference type="AlphaFoldDB" id="A0A7J6MYZ2"/>
<feature type="coiled-coil region" evidence="4">
    <location>
        <begin position="171"/>
        <end position="199"/>
    </location>
</feature>
<feature type="compositionally biased region" description="Basic residues" evidence="5">
    <location>
        <begin position="1"/>
        <end position="15"/>
    </location>
</feature>
<keyword evidence="4" id="KW-0175">Coiled coil</keyword>
<sequence length="238" mass="27061">MFASRKVSRSHRRKRSAQEEEDVLEEENSESLSLDDLKALQRERSRAKGVEADRHAVEIQQQQESEPEEKDEEEWGLLKRTFKDTGARLGTEHEVDKHMEKWVNRKLVEMGHKVEEGGLDTSKEGASSPTAAPPPSRVAKVFGSIPEHLQHQSTTEKRLLEEANQSWSMGLVEVETDRLEELRAIERAEEAKMRFLEEASRKKSFTDKGGRNDGKGKDRAKAAAGMAMSEIVKRARNK</sequence>
<comment type="similarity">
    <text evidence="2">Belongs to the TLS1 family.</text>
</comment>
<feature type="region of interest" description="Disordered" evidence="5">
    <location>
        <begin position="1"/>
        <end position="32"/>
    </location>
</feature>
<feature type="region of interest" description="Disordered" evidence="5">
    <location>
        <begin position="115"/>
        <end position="137"/>
    </location>
</feature>
<comment type="subcellular location">
    <subcellularLocation>
        <location evidence="1">Nucleus</location>
    </subcellularLocation>
</comment>
<name>A0A7J6MYZ2_PERCH</name>
<feature type="region of interest" description="Disordered" evidence="5">
    <location>
        <begin position="44"/>
        <end position="75"/>
    </location>
</feature>
<accession>A0A7J6MYZ2</accession>
<evidence type="ECO:0000256" key="5">
    <source>
        <dbReference type="SAM" id="MobiDB-lite"/>
    </source>
</evidence>
<dbReference type="InterPro" id="IPR010756">
    <property type="entry name" value="Tls1-like"/>
</dbReference>
<dbReference type="OrthoDB" id="446997at2759"/>
<dbReference type="PANTHER" id="PTHR13486:SF2">
    <property type="entry name" value="SPLICING FACTOR C9ORF78"/>
    <property type="match status" value="1"/>
</dbReference>
<reference evidence="6 7" key="1">
    <citation type="submission" date="2020-04" db="EMBL/GenBank/DDBJ databases">
        <title>Perkinsus chesapeaki whole genome sequence.</title>
        <authorList>
            <person name="Bogema D.R."/>
        </authorList>
    </citation>
    <scope>NUCLEOTIDE SEQUENCE [LARGE SCALE GENOMIC DNA]</scope>
    <source>
        <strain evidence="6">ATCC PRA-425</strain>
    </source>
</reference>
<dbReference type="Proteomes" id="UP000591131">
    <property type="component" value="Unassembled WGS sequence"/>
</dbReference>
<feature type="compositionally biased region" description="Basic and acidic residues" evidence="5">
    <location>
        <begin position="200"/>
        <end position="221"/>
    </location>
</feature>
<comment type="caution">
    <text evidence="6">The sequence shown here is derived from an EMBL/GenBank/DDBJ whole genome shotgun (WGS) entry which is preliminary data.</text>
</comment>
<proteinExistence type="inferred from homology"/>
<gene>
    <name evidence="6" type="ORF">FOL47_004749</name>
</gene>
<feature type="compositionally biased region" description="Acidic residues" evidence="5">
    <location>
        <begin position="19"/>
        <end position="29"/>
    </location>
</feature>
<dbReference type="Pfam" id="PF07052">
    <property type="entry name" value="Hep_59"/>
    <property type="match status" value="1"/>
</dbReference>
<feature type="region of interest" description="Disordered" evidence="5">
    <location>
        <begin position="200"/>
        <end position="238"/>
    </location>
</feature>
<dbReference type="PANTHER" id="PTHR13486">
    <property type="entry name" value="TELOMERE LENGTH AND SILENCING PROTEIN 1 TLS1 FAMILY MEMBER"/>
    <property type="match status" value="1"/>
</dbReference>
<evidence type="ECO:0000256" key="1">
    <source>
        <dbReference type="ARBA" id="ARBA00004123"/>
    </source>
</evidence>
<dbReference type="EMBL" id="JAAPAO010000027">
    <property type="protein sequence ID" value="KAF4676815.1"/>
    <property type="molecule type" value="Genomic_DNA"/>
</dbReference>
<keyword evidence="7" id="KW-1185">Reference proteome</keyword>
<organism evidence="6 7">
    <name type="scientific">Perkinsus chesapeaki</name>
    <name type="common">Clam parasite</name>
    <name type="synonym">Perkinsus andrewsi</name>
    <dbReference type="NCBI Taxonomy" id="330153"/>
    <lineage>
        <taxon>Eukaryota</taxon>
        <taxon>Sar</taxon>
        <taxon>Alveolata</taxon>
        <taxon>Perkinsozoa</taxon>
        <taxon>Perkinsea</taxon>
        <taxon>Perkinsida</taxon>
        <taxon>Perkinsidae</taxon>
        <taxon>Perkinsus</taxon>
    </lineage>
</organism>
<keyword evidence="3" id="KW-0539">Nucleus</keyword>
<evidence type="ECO:0000256" key="3">
    <source>
        <dbReference type="ARBA" id="ARBA00023242"/>
    </source>
</evidence>
<feature type="compositionally biased region" description="Acidic residues" evidence="5">
    <location>
        <begin position="65"/>
        <end position="75"/>
    </location>
</feature>
<dbReference type="GO" id="GO:0005681">
    <property type="term" value="C:spliceosomal complex"/>
    <property type="evidence" value="ECO:0007669"/>
    <property type="project" value="TreeGrafter"/>
</dbReference>
<evidence type="ECO:0000313" key="7">
    <source>
        <dbReference type="Proteomes" id="UP000591131"/>
    </source>
</evidence>
<evidence type="ECO:0000256" key="4">
    <source>
        <dbReference type="SAM" id="Coils"/>
    </source>
</evidence>